<comment type="catalytic activity">
    <reaction evidence="10">
        <text>(2R)-3-phosphoglycerate + NAD(+) = 3-phosphooxypyruvate + NADH + H(+)</text>
        <dbReference type="Rhea" id="RHEA:12641"/>
        <dbReference type="ChEBI" id="CHEBI:15378"/>
        <dbReference type="ChEBI" id="CHEBI:18110"/>
        <dbReference type="ChEBI" id="CHEBI:57540"/>
        <dbReference type="ChEBI" id="CHEBI:57945"/>
        <dbReference type="ChEBI" id="CHEBI:58272"/>
        <dbReference type="EC" id="1.1.1.95"/>
    </reaction>
</comment>
<dbReference type="Gene3D" id="3.40.50.720">
    <property type="entry name" value="NAD(P)-binding Rossmann-like Domain"/>
    <property type="match status" value="2"/>
</dbReference>
<dbReference type="InterPro" id="IPR006139">
    <property type="entry name" value="D-isomer_2_OHA_DH_cat_dom"/>
</dbReference>
<evidence type="ECO:0000256" key="4">
    <source>
        <dbReference type="ARBA" id="ARBA00013001"/>
    </source>
</evidence>
<comment type="catalytic activity">
    <reaction evidence="9">
        <text>(R)-2-hydroxyglutarate + NAD(+) = 2-oxoglutarate + NADH + H(+)</text>
        <dbReference type="Rhea" id="RHEA:49612"/>
        <dbReference type="ChEBI" id="CHEBI:15378"/>
        <dbReference type="ChEBI" id="CHEBI:15801"/>
        <dbReference type="ChEBI" id="CHEBI:16810"/>
        <dbReference type="ChEBI" id="CHEBI:57540"/>
        <dbReference type="ChEBI" id="CHEBI:57945"/>
        <dbReference type="EC" id="1.1.1.399"/>
    </reaction>
</comment>
<dbReference type="Pfam" id="PF02826">
    <property type="entry name" value="2-Hacid_dh_C"/>
    <property type="match status" value="1"/>
</dbReference>
<dbReference type="EC" id="1.1.1.95" evidence="5"/>
<comment type="pathway">
    <text evidence="2">Amino-acid biosynthesis; L-serine biosynthesis; L-serine from 3-phospho-D-glycerate: step 1/3.</text>
</comment>
<proteinExistence type="inferred from homology"/>
<dbReference type="PROSITE" id="PS00671">
    <property type="entry name" value="D_2_HYDROXYACID_DH_3"/>
    <property type="match status" value="1"/>
</dbReference>
<dbReference type="InterPro" id="IPR029753">
    <property type="entry name" value="D-isomer_DH_CS"/>
</dbReference>
<dbReference type="KEGG" id="piv:NCTC13079_00269"/>
<dbReference type="SUPFAM" id="SSF52283">
    <property type="entry name" value="Formate/glycerate dehydrogenase catalytic domain-like"/>
    <property type="match status" value="1"/>
</dbReference>
<dbReference type="SUPFAM" id="SSF51735">
    <property type="entry name" value="NAD(P)-binding Rossmann-fold domains"/>
    <property type="match status" value="1"/>
</dbReference>
<evidence type="ECO:0000256" key="9">
    <source>
        <dbReference type="ARBA" id="ARBA00048126"/>
    </source>
</evidence>
<dbReference type="Gene3D" id="3.30.70.260">
    <property type="match status" value="1"/>
</dbReference>
<feature type="domain" description="ACT" evidence="12">
    <location>
        <begin position="327"/>
        <end position="396"/>
    </location>
</feature>
<organism evidence="13 14">
    <name type="scientific">Aedoeadaptatus ivorii</name>
    <dbReference type="NCBI Taxonomy" id="54006"/>
    <lineage>
        <taxon>Bacteria</taxon>
        <taxon>Bacillati</taxon>
        <taxon>Bacillota</taxon>
        <taxon>Tissierellia</taxon>
        <taxon>Tissierellales</taxon>
        <taxon>Peptoniphilaceae</taxon>
        <taxon>Aedoeadaptatus</taxon>
    </lineage>
</organism>
<evidence type="ECO:0000259" key="12">
    <source>
        <dbReference type="PROSITE" id="PS51671"/>
    </source>
</evidence>
<evidence type="ECO:0000256" key="1">
    <source>
        <dbReference type="ARBA" id="ARBA00003800"/>
    </source>
</evidence>
<evidence type="ECO:0000256" key="11">
    <source>
        <dbReference type="RuleBase" id="RU003719"/>
    </source>
</evidence>
<dbReference type="InterPro" id="IPR002912">
    <property type="entry name" value="ACT_dom"/>
</dbReference>
<dbReference type="InterPro" id="IPR036291">
    <property type="entry name" value="NAD(P)-bd_dom_sf"/>
</dbReference>
<dbReference type="AlphaFoldDB" id="A0A448UZY0"/>
<gene>
    <name evidence="13" type="primary">serA</name>
    <name evidence="13" type="ORF">NCTC13079_00269</name>
</gene>
<dbReference type="SUPFAM" id="SSF55021">
    <property type="entry name" value="ACT-like"/>
    <property type="match status" value="1"/>
</dbReference>
<protein>
    <recommendedName>
        <fullName evidence="6">D-3-phosphoglycerate dehydrogenase</fullName>
        <ecNumber evidence="4">1.1.1.399</ecNumber>
        <ecNumber evidence="5">1.1.1.95</ecNumber>
    </recommendedName>
    <alternativeName>
        <fullName evidence="8">2-oxoglutarate reductase</fullName>
    </alternativeName>
</protein>
<accession>A0A448UZY0</accession>
<dbReference type="PANTHER" id="PTHR42938:SF47">
    <property type="entry name" value="HYDROXYPYRUVATE REDUCTASE"/>
    <property type="match status" value="1"/>
</dbReference>
<dbReference type="CDD" id="cd12174">
    <property type="entry name" value="PGDH_like_3"/>
    <property type="match status" value="1"/>
</dbReference>
<evidence type="ECO:0000313" key="13">
    <source>
        <dbReference type="EMBL" id="VEJ34678.1"/>
    </source>
</evidence>
<comment type="function">
    <text evidence="1">Catalyzes the reversible oxidation of 3-phospho-D-glycerate to 3-phosphonooxypyruvate, the first step of the phosphorylated L-serine biosynthesis pathway. Also catalyzes the reversible oxidation of 2-hydroxyglutarate to 2-oxoglutarate.</text>
</comment>
<keyword evidence="7 11" id="KW-0560">Oxidoreductase</keyword>
<dbReference type="EC" id="1.1.1.399" evidence="4"/>
<dbReference type="EMBL" id="LR134523">
    <property type="protein sequence ID" value="VEJ34678.1"/>
    <property type="molecule type" value="Genomic_DNA"/>
</dbReference>
<dbReference type="GO" id="GO:0051287">
    <property type="term" value="F:NAD binding"/>
    <property type="evidence" value="ECO:0007669"/>
    <property type="project" value="InterPro"/>
</dbReference>
<keyword evidence="14" id="KW-1185">Reference proteome</keyword>
<reference evidence="13 14" key="1">
    <citation type="submission" date="2018-12" db="EMBL/GenBank/DDBJ databases">
        <authorList>
            <consortium name="Pathogen Informatics"/>
        </authorList>
    </citation>
    <scope>NUCLEOTIDE SEQUENCE [LARGE SCALE GENOMIC DNA]</scope>
    <source>
        <strain evidence="13 14">NCTC13079</strain>
    </source>
</reference>
<name>A0A448UZY0_9FIRM</name>
<dbReference type="UniPathway" id="UPA00135">
    <property type="reaction ID" value="UER00196"/>
</dbReference>
<dbReference type="InterPro" id="IPR006140">
    <property type="entry name" value="D-isomer_DH_NAD-bd"/>
</dbReference>
<evidence type="ECO:0000313" key="14">
    <source>
        <dbReference type="Proteomes" id="UP000269544"/>
    </source>
</evidence>
<evidence type="ECO:0000256" key="3">
    <source>
        <dbReference type="ARBA" id="ARBA00005854"/>
    </source>
</evidence>
<evidence type="ECO:0000256" key="5">
    <source>
        <dbReference type="ARBA" id="ARBA00013143"/>
    </source>
</evidence>
<dbReference type="InterPro" id="IPR045865">
    <property type="entry name" value="ACT-like_dom_sf"/>
</dbReference>
<sequence length="396" mass="43351">MDAERKKESRMYKIRTINEISKEGLKLLPPNFFASPEEPNPDAILVRSADLHDFDFTENIRFIGRAGAGVNNIPVARCSEKGIVVSKAPGANANGVKELALCALLLASRNIVGGIDWVRGCEEIDLPKAVESNKKRFAGPELAGKTLGVIGLGATGRLVAKAAIDLGMDVFGYDPYLSVENALHLDSRVSVVNFSRTLFKNCDYISLHLPLTEENKHFVGAELLSVAKPGLRLINIARGGLVDHAALKAYIDSDIVAAYVVDFPDAETLALPNTVNIPHLGASTPESEENSVRLVVRQLVDYLNNGNIKNSVNFPDSDMGVCKSAWRITVNHRNIPNMIGQITTVLAEEGINIANLLNRHKNGWAYTMIDVDSPVDETMRDRLWAIDGVVRVRFMK</sequence>
<dbReference type="PROSITE" id="PS51671">
    <property type="entry name" value="ACT"/>
    <property type="match status" value="1"/>
</dbReference>
<evidence type="ECO:0000256" key="2">
    <source>
        <dbReference type="ARBA" id="ARBA00005216"/>
    </source>
</evidence>
<evidence type="ECO:0000256" key="8">
    <source>
        <dbReference type="ARBA" id="ARBA00030455"/>
    </source>
</evidence>
<evidence type="ECO:0000256" key="7">
    <source>
        <dbReference type="ARBA" id="ARBA00023002"/>
    </source>
</evidence>
<dbReference type="GO" id="GO:0004617">
    <property type="term" value="F:phosphoglycerate dehydrogenase activity"/>
    <property type="evidence" value="ECO:0007669"/>
    <property type="project" value="UniProtKB-EC"/>
</dbReference>
<dbReference type="CDD" id="cd04901">
    <property type="entry name" value="ACT_3PGDH"/>
    <property type="match status" value="1"/>
</dbReference>
<comment type="similarity">
    <text evidence="3 11">Belongs to the D-isomer specific 2-hydroxyacid dehydrogenase family.</text>
</comment>
<dbReference type="Pfam" id="PF00389">
    <property type="entry name" value="2-Hacid_dh"/>
    <property type="match status" value="1"/>
</dbReference>
<evidence type="ECO:0000256" key="6">
    <source>
        <dbReference type="ARBA" id="ARBA00021582"/>
    </source>
</evidence>
<evidence type="ECO:0000256" key="10">
    <source>
        <dbReference type="ARBA" id="ARBA00048731"/>
    </source>
</evidence>
<dbReference type="Proteomes" id="UP000269544">
    <property type="component" value="Chromosome"/>
</dbReference>
<dbReference type="PANTHER" id="PTHR42938">
    <property type="entry name" value="FORMATE DEHYDROGENASE 1"/>
    <property type="match status" value="1"/>
</dbReference>